<keyword evidence="2" id="KW-1185">Reference proteome</keyword>
<reference evidence="2" key="1">
    <citation type="submission" date="2016-10" db="EMBL/GenBank/DDBJ databases">
        <authorList>
            <person name="Varghese N."/>
            <person name="Submissions S."/>
        </authorList>
    </citation>
    <scope>NUCLEOTIDE SEQUENCE [LARGE SCALE GENOMIC DNA]</scope>
    <source>
        <strain evidence="2">DSM 22427</strain>
    </source>
</reference>
<sequence length="53" mass="5820">MNSVRIAYNMDGGEYGISMAESVDRLPDVLASSTERLLGRIEDADVRALFGTR</sequence>
<dbReference type="Proteomes" id="UP000199199">
    <property type="component" value="Unassembled WGS sequence"/>
</dbReference>
<gene>
    <name evidence="1" type="ORF">SAMN04488556_0759</name>
</gene>
<dbReference type="AlphaFoldDB" id="A0A1I6PSN8"/>
<accession>A0A1I6PSN8</accession>
<protein>
    <submittedName>
        <fullName evidence="1">Uncharacterized protein</fullName>
    </submittedName>
</protein>
<name>A0A1I6PSN8_9EURY</name>
<evidence type="ECO:0000313" key="2">
    <source>
        <dbReference type="Proteomes" id="UP000199199"/>
    </source>
</evidence>
<evidence type="ECO:0000313" key="1">
    <source>
        <dbReference type="EMBL" id="SFS43186.1"/>
    </source>
</evidence>
<proteinExistence type="predicted"/>
<organism evidence="1 2">
    <name type="scientific">Halostagnicola kamekurae</name>
    <dbReference type="NCBI Taxonomy" id="619731"/>
    <lineage>
        <taxon>Archaea</taxon>
        <taxon>Methanobacteriati</taxon>
        <taxon>Methanobacteriota</taxon>
        <taxon>Stenosarchaea group</taxon>
        <taxon>Halobacteria</taxon>
        <taxon>Halobacteriales</taxon>
        <taxon>Natrialbaceae</taxon>
        <taxon>Halostagnicola</taxon>
    </lineage>
</organism>
<dbReference type="EMBL" id="FOZS01000001">
    <property type="protein sequence ID" value="SFS43186.1"/>
    <property type="molecule type" value="Genomic_DNA"/>
</dbReference>